<organism evidence="15 16">
    <name type="scientific">Burkholderia singularis</name>
    <dbReference type="NCBI Taxonomy" id="1503053"/>
    <lineage>
        <taxon>Bacteria</taxon>
        <taxon>Pseudomonadati</taxon>
        <taxon>Pseudomonadota</taxon>
        <taxon>Betaproteobacteria</taxon>
        <taxon>Burkholderiales</taxon>
        <taxon>Burkholderiaceae</taxon>
        <taxon>Burkholderia</taxon>
        <taxon>pseudomallei group</taxon>
    </lineage>
</organism>
<feature type="transmembrane region" description="Helical" evidence="12">
    <location>
        <begin position="184"/>
        <end position="209"/>
    </location>
</feature>
<evidence type="ECO:0000313" key="16">
    <source>
        <dbReference type="Proteomes" id="UP000062788"/>
    </source>
</evidence>
<dbReference type="Pfam" id="PF00015">
    <property type="entry name" value="MCPsignal"/>
    <property type="match status" value="1"/>
</dbReference>
<dbReference type="Proteomes" id="UP000062788">
    <property type="component" value="Unassembled WGS sequence"/>
</dbReference>
<dbReference type="PROSITE" id="PS50885">
    <property type="entry name" value="HAMP"/>
    <property type="match status" value="1"/>
</dbReference>
<evidence type="ECO:0000313" key="15">
    <source>
        <dbReference type="EMBL" id="KVE30017.1"/>
    </source>
</evidence>
<name>A0A103E7U9_9BURK</name>
<dbReference type="InterPro" id="IPR004089">
    <property type="entry name" value="MCPsignal_dom"/>
</dbReference>
<dbReference type="CDD" id="cd19407">
    <property type="entry name" value="Tar_Tsr_sensor"/>
    <property type="match status" value="1"/>
</dbReference>
<dbReference type="InterPro" id="IPR003122">
    <property type="entry name" value="Tar_rcpt_lig-bd"/>
</dbReference>
<evidence type="ECO:0000259" key="13">
    <source>
        <dbReference type="PROSITE" id="PS50111"/>
    </source>
</evidence>
<protein>
    <submittedName>
        <fullName evidence="15">Chemotaxis protein</fullName>
    </submittedName>
</protein>
<keyword evidence="3" id="KW-0488">Methylation</keyword>
<accession>A0A103E7U9</accession>
<evidence type="ECO:0000256" key="9">
    <source>
        <dbReference type="ARBA" id="ARBA00023224"/>
    </source>
</evidence>
<dbReference type="PRINTS" id="PR00260">
    <property type="entry name" value="CHEMTRNSDUCR"/>
</dbReference>
<dbReference type="PANTHER" id="PTHR43531:SF14">
    <property type="entry name" value="METHYL-ACCEPTING CHEMOTAXIS PROTEIN I-RELATED"/>
    <property type="match status" value="1"/>
</dbReference>
<dbReference type="FunFam" id="1.10.287.950:FF:000001">
    <property type="entry name" value="Methyl-accepting chemotaxis sensory transducer"/>
    <property type="match status" value="1"/>
</dbReference>
<dbReference type="SMART" id="SM00319">
    <property type="entry name" value="TarH"/>
    <property type="match status" value="1"/>
</dbReference>
<dbReference type="SMART" id="SM00283">
    <property type="entry name" value="MA"/>
    <property type="match status" value="1"/>
</dbReference>
<dbReference type="AlphaFoldDB" id="A0A103E7U9"/>
<dbReference type="Gene3D" id="1.10.287.950">
    <property type="entry name" value="Methyl-accepting chemotaxis protein"/>
    <property type="match status" value="1"/>
</dbReference>
<comment type="subcellular location">
    <subcellularLocation>
        <location evidence="1">Cell inner membrane</location>
        <topology evidence="1">Multi-pass membrane protein</topology>
    </subcellularLocation>
</comment>
<dbReference type="InterPro" id="IPR051310">
    <property type="entry name" value="MCP_chemotaxis"/>
</dbReference>
<keyword evidence="4" id="KW-0145">Chemotaxis</keyword>
<dbReference type="EMBL" id="LOWA01000008">
    <property type="protein sequence ID" value="KVE30017.1"/>
    <property type="molecule type" value="Genomic_DNA"/>
</dbReference>
<proteinExistence type="inferred from homology"/>
<dbReference type="SMART" id="SM00304">
    <property type="entry name" value="HAMP"/>
    <property type="match status" value="2"/>
</dbReference>
<dbReference type="Pfam" id="PF00672">
    <property type="entry name" value="HAMP"/>
    <property type="match status" value="1"/>
</dbReference>
<dbReference type="CDD" id="cd11386">
    <property type="entry name" value="MCP_signal"/>
    <property type="match status" value="1"/>
</dbReference>
<evidence type="ECO:0000256" key="3">
    <source>
        <dbReference type="ARBA" id="ARBA00022481"/>
    </source>
</evidence>
<evidence type="ECO:0000256" key="6">
    <source>
        <dbReference type="ARBA" id="ARBA00022692"/>
    </source>
</evidence>
<gene>
    <name evidence="15" type="ORF">WS67_03900</name>
</gene>
<feature type="transmembrane region" description="Helical" evidence="12">
    <location>
        <begin position="12"/>
        <end position="33"/>
    </location>
</feature>
<evidence type="ECO:0000256" key="2">
    <source>
        <dbReference type="ARBA" id="ARBA00022475"/>
    </source>
</evidence>
<evidence type="ECO:0000256" key="5">
    <source>
        <dbReference type="ARBA" id="ARBA00022519"/>
    </source>
</evidence>
<dbReference type="Pfam" id="PF02203">
    <property type="entry name" value="TarH"/>
    <property type="match status" value="1"/>
</dbReference>
<dbReference type="GO" id="GO:0006935">
    <property type="term" value="P:chemotaxis"/>
    <property type="evidence" value="ECO:0007669"/>
    <property type="project" value="UniProtKB-KW"/>
</dbReference>
<sequence length="540" mass="56873">MINKIKLASGLLGVLVVFCLFMMAIDGLGFWALSSTRHGVDDLSSVAIRQIDAANLATHYLLDARTNLSRASTRMVRGDPKPADMLRHVRDQLANADRAFAALTAEPSIGAENTARAAALVERYRKYRTALDELIQYLETDNMQAFLDQPTQSIQDGYLTELRTFSDFSGKVSKDAFGLIDTGIAWFNAVGVALFAAMLACTAAIYVAARRTIVAPLADAGKHFERIARGRLDERVTPRGLYEIDRLMQGLAAMQASVATTVRAVRGASDAIHIGAAEIASGNADLSARTASQAASLEETAASMEQLTATVRQNSDGARAASALADEALQATHEGRAIVDDVIDKMRGIAHSSGRIAEIIAVIDGIAFQTNILALNAAVEAARAGEEGRGFAVVAGEVRALAQRSAQSAKEIKVLIEESVAQINGGSELVERAGGAMRTVSASIERVAQTMTEITAASVEQSAGIEQVNQAVTQMDQLTQQNAALVEEVAAAGGALNEQTEQLQRSVAVFELGDARAAQAVAGGGTAARGEAEPPRLAAA</sequence>
<evidence type="ECO:0000256" key="8">
    <source>
        <dbReference type="ARBA" id="ARBA00023136"/>
    </source>
</evidence>
<dbReference type="InterPro" id="IPR003660">
    <property type="entry name" value="HAMP_dom"/>
</dbReference>
<dbReference type="SUPFAM" id="SSF47170">
    <property type="entry name" value="Aspartate receptor, ligand-binding domain"/>
    <property type="match status" value="1"/>
</dbReference>
<reference evidence="15 16" key="1">
    <citation type="submission" date="2015-11" db="EMBL/GenBank/DDBJ databases">
        <title>Expanding the genomic diversity of Burkholderia species for the development of highly accurate diagnostics.</title>
        <authorList>
            <person name="Sahl J."/>
            <person name="Keim P."/>
            <person name="Wagner D."/>
        </authorList>
    </citation>
    <scope>NUCLEOTIDE SEQUENCE [LARGE SCALE GENOMIC DNA]</scope>
    <source>
        <strain evidence="15 16">TSV85</strain>
    </source>
</reference>
<keyword evidence="2" id="KW-1003">Cell membrane</keyword>
<keyword evidence="6 12" id="KW-0812">Transmembrane</keyword>
<dbReference type="InterPro" id="IPR035440">
    <property type="entry name" value="4HB_MCP_dom_sf"/>
</dbReference>
<keyword evidence="5" id="KW-0997">Cell inner membrane</keyword>
<dbReference type="GO" id="GO:0004888">
    <property type="term" value="F:transmembrane signaling receptor activity"/>
    <property type="evidence" value="ECO:0007669"/>
    <property type="project" value="InterPro"/>
</dbReference>
<feature type="domain" description="HAMP" evidence="14">
    <location>
        <begin position="211"/>
        <end position="263"/>
    </location>
</feature>
<keyword evidence="16" id="KW-1185">Reference proteome</keyword>
<evidence type="ECO:0000256" key="7">
    <source>
        <dbReference type="ARBA" id="ARBA00022989"/>
    </source>
</evidence>
<evidence type="ECO:0000259" key="14">
    <source>
        <dbReference type="PROSITE" id="PS50885"/>
    </source>
</evidence>
<comment type="similarity">
    <text evidence="10">Belongs to the methyl-accepting chemotaxis (MCP) protein family.</text>
</comment>
<dbReference type="PANTHER" id="PTHR43531">
    <property type="entry name" value="PROTEIN ICFG"/>
    <property type="match status" value="1"/>
</dbReference>
<keyword evidence="7 12" id="KW-1133">Transmembrane helix</keyword>
<evidence type="ECO:0000256" key="11">
    <source>
        <dbReference type="PROSITE-ProRule" id="PRU00284"/>
    </source>
</evidence>
<keyword evidence="8 12" id="KW-0472">Membrane</keyword>
<dbReference type="GO" id="GO:0007165">
    <property type="term" value="P:signal transduction"/>
    <property type="evidence" value="ECO:0007669"/>
    <property type="project" value="UniProtKB-KW"/>
</dbReference>
<dbReference type="InterPro" id="IPR004090">
    <property type="entry name" value="Chemotax_Me-accpt_rcpt"/>
</dbReference>
<evidence type="ECO:0000256" key="1">
    <source>
        <dbReference type="ARBA" id="ARBA00004429"/>
    </source>
</evidence>
<dbReference type="Gene3D" id="1.20.120.30">
    <property type="entry name" value="Aspartate receptor, ligand-binding domain"/>
    <property type="match status" value="1"/>
</dbReference>
<evidence type="ECO:0000256" key="10">
    <source>
        <dbReference type="ARBA" id="ARBA00029447"/>
    </source>
</evidence>
<dbReference type="SUPFAM" id="SSF58104">
    <property type="entry name" value="Methyl-accepting chemotaxis protein (MCP) signaling domain"/>
    <property type="match status" value="1"/>
</dbReference>
<comment type="caution">
    <text evidence="15">The sequence shown here is derived from an EMBL/GenBank/DDBJ whole genome shotgun (WGS) entry which is preliminary data.</text>
</comment>
<evidence type="ECO:0000256" key="4">
    <source>
        <dbReference type="ARBA" id="ARBA00022500"/>
    </source>
</evidence>
<evidence type="ECO:0000256" key="12">
    <source>
        <dbReference type="SAM" id="Phobius"/>
    </source>
</evidence>
<dbReference type="RefSeq" id="WP_059512680.1">
    <property type="nucleotide sequence ID" value="NZ_LOWA01000008.1"/>
</dbReference>
<dbReference type="GO" id="GO:0005886">
    <property type="term" value="C:plasma membrane"/>
    <property type="evidence" value="ECO:0007669"/>
    <property type="project" value="UniProtKB-SubCell"/>
</dbReference>
<dbReference type="PROSITE" id="PS50111">
    <property type="entry name" value="CHEMOTAXIS_TRANSDUC_2"/>
    <property type="match status" value="1"/>
</dbReference>
<feature type="domain" description="Methyl-accepting transducer" evidence="13">
    <location>
        <begin position="268"/>
        <end position="497"/>
    </location>
</feature>
<keyword evidence="9 11" id="KW-0807">Transducer</keyword>
<dbReference type="OrthoDB" id="9806477at2"/>